<sequence>MVDEKGYLSALKFRIFLNKRSGSADLVFLNAASAFFSYFESSLAVLVASSA</sequence>
<evidence type="ECO:0000313" key="2">
    <source>
        <dbReference type="EMBL" id="SVD40865.1"/>
    </source>
</evidence>
<dbReference type="EMBL" id="UINC01148782">
    <property type="protein sequence ID" value="SVD40865.1"/>
    <property type="molecule type" value="Genomic_DNA"/>
</dbReference>
<proteinExistence type="predicted"/>
<keyword evidence="1" id="KW-0812">Transmembrane</keyword>
<feature type="transmembrane region" description="Helical" evidence="1">
    <location>
        <begin position="26"/>
        <end position="48"/>
    </location>
</feature>
<evidence type="ECO:0000256" key="1">
    <source>
        <dbReference type="SAM" id="Phobius"/>
    </source>
</evidence>
<organism evidence="2">
    <name type="scientific">marine metagenome</name>
    <dbReference type="NCBI Taxonomy" id="408172"/>
    <lineage>
        <taxon>unclassified sequences</taxon>
        <taxon>metagenomes</taxon>
        <taxon>ecological metagenomes</taxon>
    </lineage>
</organism>
<reference evidence="2" key="1">
    <citation type="submission" date="2018-05" db="EMBL/GenBank/DDBJ databases">
        <authorList>
            <person name="Lanie J.A."/>
            <person name="Ng W.-L."/>
            <person name="Kazmierczak K.M."/>
            <person name="Andrzejewski T.M."/>
            <person name="Davidsen T.M."/>
            <person name="Wayne K.J."/>
            <person name="Tettelin H."/>
            <person name="Glass J.I."/>
            <person name="Rusch D."/>
            <person name="Podicherti R."/>
            <person name="Tsui H.-C.T."/>
            <person name="Winkler M.E."/>
        </authorList>
    </citation>
    <scope>NUCLEOTIDE SEQUENCE</scope>
</reference>
<keyword evidence="1" id="KW-0472">Membrane</keyword>
<name>A0A382V499_9ZZZZ</name>
<gene>
    <name evidence="2" type="ORF">METZ01_LOCUS393719</name>
</gene>
<accession>A0A382V499</accession>
<keyword evidence="1" id="KW-1133">Transmembrane helix</keyword>
<dbReference type="AlphaFoldDB" id="A0A382V499"/>
<protein>
    <submittedName>
        <fullName evidence="2">Uncharacterized protein</fullName>
    </submittedName>
</protein>